<feature type="transmembrane region" description="Helical" evidence="1">
    <location>
        <begin position="153"/>
        <end position="174"/>
    </location>
</feature>
<feature type="transmembrane region" description="Helical" evidence="1">
    <location>
        <begin position="245"/>
        <end position="262"/>
    </location>
</feature>
<evidence type="ECO:0000313" key="3">
    <source>
        <dbReference type="Proteomes" id="UP000469292"/>
    </source>
</evidence>
<evidence type="ECO:0000313" key="2">
    <source>
        <dbReference type="EMBL" id="NEG70551.1"/>
    </source>
</evidence>
<sequence length="263" mass="29710">MDEYTRSLEEKARRKADAACTGRRGWSHTKLKAIAYVLLGIGVASNTLVPALFGQPTEDNFSALTMSVVCTAIGWVAIPMFAWFLYSGFKYTHNVLYYWLRLVLLAVICEVPYDMINYGQPIDWQSQNPVWALVIALSALILVHSFRQYSRPVEICLTVIVLLVAVVWTMVFKVGVTESLMMTGLLVLGTTMIFYYLDGRENLMMGTAGVFSAMFLAVPAVGIVLLHFRRENDVIDRPKHRWTHYLGYVVYPAMLLFGMLVAM</sequence>
<gene>
    <name evidence="2" type="ORF">F6S87_08095</name>
</gene>
<dbReference type="AlphaFoldDB" id="A0A6I5N9T0"/>
<feature type="transmembrane region" description="Helical" evidence="1">
    <location>
        <begin position="98"/>
        <end position="116"/>
    </location>
</feature>
<protein>
    <submittedName>
        <fullName evidence="2">ABC transporter permease</fullName>
    </submittedName>
</protein>
<dbReference type="EMBL" id="VYSG01000004">
    <property type="protein sequence ID" value="NEG70551.1"/>
    <property type="molecule type" value="Genomic_DNA"/>
</dbReference>
<comment type="caution">
    <text evidence="2">The sequence shown here is derived from an EMBL/GenBank/DDBJ whole genome shotgun (WGS) entry which is preliminary data.</text>
</comment>
<accession>A0A6I5N9T0</accession>
<feature type="transmembrane region" description="Helical" evidence="1">
    <location>
        <begin position="128"/>
        <end position="146"/>
    </location>
</feature>
<organism evidence="2 3">
    <name type="scientific">Bifidobacterium choloepi</name>
    <dbReference type="NCBI Taxonomy" id="2614131"/>
    <lineage>
        <taxon>Bacteria</taxon>
        <taxon>Bacillati</taxon>
        <taxon>Actinomycetota</taxon>
        <taxon>Actinomycetes</taxon>
        <taxon>Bifidobacteriales</taxon>
        <taxon>Bifidobacteriaceae</taxon>
        <taxon>Bifidobacterium</taxon>
    </lineage>
</organism>
<keyword evidence="1" id="KW-1133">Transmembrane helix</keyword>
<evidence type="ECO:0000256" key="1">
    <source>
        <dbReference type="SAM" id="Phobius"/>
    </source>
</evidence>
<keyword evidence="1" id="KW-0472">Membrane</keyword>
<proteinExistence type="predicted"/>
<feature type="transmembrane region" description="Helical" evidence="1">
    <location>
        <begin position="204"/>
        <end position="225"/>
    </location>
</feature>
<keyword evidence="1" id="KW-0812">Transmembrane</keyword>
<name>A0A6I5N9T0_9BIFI</name>
<feature type="transmembrane region" description="Helical" evidence="1">
    <location>
        <begin position="65"/>
        <end position="86"/>
    </location>
</feature>
<feature type="transmembrane region" description="Helical" evidence="1">
    <location>
        <begin position="33"/>
        <end position="53"/>
    </location>
</feature>
<keyword evidence="3" id="KW-1185">Reference proteome</keyword>
<reference evidence="2 3" key="1">
    <citation type="submission" date="2019-09" db="EMBL/GenBank/DDBJ databases">
        <title>Phylogenetic characterization of a novel taxon of the genus Bifidobacterium: Bifidobacterium choloepi sp. nov.</title>
        <authorList>
            <person name="Modesto M."/>
            <person name="Satti M."/>
        </authorList>
    </citation>
    <scope>NUCLEOTIDE SEQUENCE [LARGE SCALE GENOMIC DNA]</scope>
    <source>
        <strain evidence="2 3">BRDM6</strain>
    </source>
</reference>
<dbReference type="RefSeq" id="WP_163228147.1">
    <property type="nucleotide sequence ID" value="NZ_VYSG01000004.1"/>
</dbReference>
<dbReference type="Proteomes" id="UP000469292">
    <property type="component" value="Unassembled WGS sequence"/>
</dbReference>